<organism evidence="1 2">
    <name type="scientific">Salix brachista</name>
    <dbReference type="NCBI Taxonomy" id="2182728"/>
    <lineage>
        <taxon>Eukaryota</taxon>
        <taxon>Viridiplantae</taxon>
        <taxon>Streptophyta</taxon>
        <taxon>Embryophyta</taxon>
        <taxon>Tracheophyta</taxon>
        <taxon>Spermatophyta</taxon>
        <taxon>Magnoliopsida</taxon>
        <taxon>eudicotyledons</taxon>
        <taxon>Gunneridae</taxon>
        <taxon>Pentapetalae</taxon>
        <taxon>rosids</taxon>
        <taxon>fabids</taxon>
        <taxon>Malpighiales</taxon>
        <taxon>Salicaceae</taxon>
        <taxon>Saliceae</taxon>
        <taxon>Salix</taxon>
    </lineage>
</organism>
<evidence type="ECO:0000313" key="2">
    <source>
        <dbReference type="Proteomes" id="UP000326939"/>
    </source>
</evidence>
<keyword evidence="2" id="KW-1185">Reference proteome</keyword>
<dbReference type="EMBL" id="VDCV01000010">
    <property type="protein sequence ID" value="KAB5538953.1"/>
    <property type="molecule type" value="Genomic_DNA"/>
</dbReference>
<sequence>MQRFPHMFDTLPSWHIDSKRLQMFLYALRKKGQNTSPLAMSIRVHSKSPVVDYHVHWMGNIEEEASSTTGEEENAGNLEISSVLEDGFEKELMGLTGGFPGGEKGLEKFIEKTHLQRNN</sequence>
<dbReference type="GO" id="GO:0009767">
    <property type="term" value="P:photosynthetic electron transport chain"/>
    <property type="evidence" value="ECO:0007669"/>
    <property type="project" value="InterPro"/>
</dbReference>
<protein>
    <submittedName>
        <fullName evidence="1">Uncharacterized protein</fullName>
    </submittedName>
</protein>
<comment type="caution">
    <text evidence="1">The sequence shown here is derived from an EMBL/GenBank/DDBJ whole genome shotgun (WGS) entry which is preliminary data.</text>
</comment>
<gene>
    <name evidence="1" type="ORF">DKX38_016486</name>
</gene>
<dbReference type="Proteomes" id="UP000326939">
    <property type="component" value="Chromosome 10"/>
</dbReference>
<dbReference type="PANTHER" id="PTHR35494">
    <property type="entry name" value="NAD(P)H-QUINONE OXIDOREDUCTASE SUBUNIT S, CHLOROPLASTIC"/>
    <property type="match status" value="1"/>
</dbReference>
<dbReference type="InterPro" id="IPR021659">
    <property type="entry name" value="NdhS"/>
</dbReference>
<proteinExistence type="predicted"/>
<accession>A0A5N5L830</accession>
<reference evidence="2" key="1">
    <citation type="journal article" date="2019" name="Gigascience">
        <title>De novo genome assembly of the endangered Acer yangbiense, a plant species with extremely small populations endemic to Yunnan Province, China.</title>
        <authorList>
            <person name="Yang J."/>
            <person name="Wariss H.M."/>
            <person name="Tao L."/>
            <person name="Zhang R."/>
            <person name="Yun Q."/>
            <person name="Hollingsworth P."/>
            <person name="Dao Z."/>
            <person name="Luo G."/>
            <person name="Guo H."/>
            <person name="Ma Y."/>
            <person name="Sun W."/>
        </authorList>
    </citation>
    <scope>NUCLEOTIDE SEQUENCE [LARGE SCALE GENOMIC DNA]</scope>
    <source>
        <strain evidence="2">cv. br00</strain>
    </source>
</reference>
<dbReference type="PANTHER" id="PTHR35494:SF1">
    <property type="entry name" value="NAD(P)H-QUINONE OXIDOREDUCTASE SUBUNIT S, CHLOROPLASTIC"/>
    <property type="match status" value="1"/>
</dbReference>
<evidence type="ECO:0000313" key="1">
    <source>
        <dbReference type="EMBL" id="KAB5538953.1"/>
    </source>
</evidence>
<dbReference type="AlphaFoldDB" id="A0A5N5L830"/>
<name>A0A5N5L830_9ROSI</name>